<comment type="caution">
    <text evidence="1">The sequence shown here is derived from an EMBL/GenBank/DDBJ whole genome shotgun (WGS) entry which is preliminary data.</text>
</comment>
<evidence type="ECO:0000313" key="2">
    <source>
        <dbReference type="Proteomes" id="UP001283361"/>
    </source>
</evidence>
<proteinExistence type="predicted"/>
<name>A0AAE1D393_9GAST</name>
<dbReference type="AlphaFoldDB" id="A0AAE1D393"/>
<accession>A0AAE1D393</accession>
<dbReference type="EMBL" id="JAWDGP010005592">
    <property type="protein sequence ID" value="KAK3755654.1"/>
    <property type="molecule type" value="Genomic_DNA"/>
</dbReference>
<gene>
    <name evidence="1" type="ORF">RRG08_014620</name>
</gene>
<protein>
    <submittedName>
        <fullName evidence="1">Uncharacterized protein</fullName>
    </submittedName>
</protein>
<reference evidence="1" key="1">
    <citation type="journal article" date="2023" name="G3 (Bethesda)">
        <title>A reference genome for the long-term kleptoplast-retaining sea slug Elysia crispata morphotype clarki.</title>
        <authorList>
            <person name="Eastman K.E."/>
            <person name="Pendleton A.L."/>
            <person name="Shaikh M.A."/>
            <person name="Suttiyut T."/>
            <person name="Ogas R."/>
            <person name="Tomko P."/>
            <person name="Gavelis G."/>
            <person name="Widhalm J.R."/>
            <person name="Wisecaver J.H."/>
        </authorList>
    </citation>
    <scope>NUCLEOTIDE SEQUENCE</scope>
    <source>
        <strain evidence="1">ECLA1</strain>
    </source>
</reference>
<sequence length="162" mass="17216">MSTIGAHWCDAVQAGPKLVSSSSKEENIPAKKGYGPLTTGKPGFEDLACFQVNIAAVTVSTDSVVGNRAGGGKIVTACRAQLLAQGWVPPGCALYKQWRRHISLRLGSPNIAGGREHTSALCGSLLAYPAWRRVNTVFRRLLFSVLCGLILVPRHIGCMLGS</sequence>
<keyword evidence="2" id="KW-1185">Reference proteome</keyword>
<evidence type="ECO:0000313" key="1">
    <source>
        <dbReference type="EMBL" id="KAK3755654.1"/>
    </source>
</evidence>
<organism evidence="1 2">
    <name type="scientific">Elysia crispata</name>
    <name type="common">lettuce slug</name>
    <dbReference type="NCBI Taxonomy" id="231223"/>
    <lineage>
        <taxon>Eukaryota</taxon>
        <taxon>Metazoa</taxon>
        <taxon>Spiralia</taxon>
        <taxon>Lophotrochozoa</taxon>
        <taxon>Mollusca</taxon>
        <taxon>Gastropoda</taxon>
        <taxon>Heterobranchia</taxon>
        <taxon>Euthyneura</taxon>
        <taxon>Panpulmonata</taxon>
        <taxon>Sacoglossa</taxon>
        <taxon>Placobranchoidea</taxon>
        <taxon>Plakobranchidae</taxon>
        <taxon>Elysia</taxon>
    </lineage>
</organism>
<dbReference type="Proteomes" id="UP001283361">
    <property type="component" value="Unassembled WGS sequence"/>
</dbReference>